<dbReference type="GO" id="GO:0005886">
    <property type="term" value="C:plasma membrane"/>
    <property type="evidence" value="ECO:0007669"/>
    <property type="project" value="UniProtKB-SubCell"/>
</dbReference>
<dbReference type="KEGG" id="tuz:TUZN_0430"/>
<keyword evidence="4" id="KW-1133">Transmembrane helix</keyword>
<evidence type="ECO:0000256" key="1">
    <source>
        <dbReference type="ARBA" id="ARBA00004651"/>
    </source>
</evidence>
<organism evidence="6 7">
    <name type="scientific">Thermoproteus uzoniensis (strain 768-20)</name>
    <dbReference type="NCBI Taxonomy" id="999630"/>
    <lineage>
        <taxon>Archaea</taxon>
        <taxon>Thermoproteota</taxon>
        <taxon>Thermoprotei</taxon>
        <taxon>Thermoproteales</taxon>
        <taxon>Thermoproteaceae</taxon>
        <taxon>Thermoproteus</taxon>
    </lineage>
</organism>
<evidence type="ECO:0000256" key="2">
    <source>
        <dbReference type="ARBA" id="ARBA00022448"/>
    </source>
</evidence>
<dbReference type="Gene3D" id="1.20.1250.20">
    <property type="entry name" value="MFS general substrate transporter like domains"/>
    <property type="match status" value="1"/>
</dbReference>
<dbReference type="PROSITE" id="PS50850">
    <property type="entry name" value="MFS"/>
    <property type="match status" value="1"/>
</dbReference>
<evidence type="ECO:0000313" key="7">
    <source>
        <dbReference type="Proteomes" id="UP000008138"/>
    </source>
</evidence>
<protein>
    <submittedName>
        <fullName evidence="6">Major facilitator superfamily MFS_1</fullName>
    </submittedName>
</protein>
<proteinExistence type="predicted"/>
<keyword evidence="4" id="KW-0472">Membrane</keyword>
<keyword evidence="2" id="KW-0813">Transport</keyword>
<feature type="transmembrane region" description="Helical" evidence="4">
    <location>
        <begin position="401"/>
        <end position="425"/>
    </location>
</feature>
<feature type="transmembrane region" description="Helical" evidence="4">
    <location>
        <begin position="337"/>
        <end position="360"/>
    </location>
</feature>
<feature type="transmembrane region" description="Helical" evidence="4">
    <location>
        <begin position="46"/>
        <end position="64"/>
    </location>
</feature>
<dbReference type="InterPro" id="IPR011701">
    <property type="entry name" value="MFS"/>
</dbReference>
<dbReference type="InterPro" id="IPR036259">
    <property type="entry name" value="MFS_trans_sf"/>
</dbReference>
<keyword evidence="4" id="KW-0812">Transmembrane</keyword>
<feature type="transmembrane region" description="Helical" evidence="4">
    <location>
        <begin position="149"/>
        <end position="172"/>
    </location>
</feature>
<name>F2L367_THEU7</name>
<dbReference type="Proteomes" id="UP000008138">
    <property type="component" value="Chromosome"/>
</dbReference>
<dbReference type="OrthoDB" id="117970at2157"/>
<keyword evidence="3" id="KW-1003">Cell membrane</keyword>
<dbReference type="GeneID" id="10359975"/>
<dbReference type="eggNOG" id="arCOG02693">
    <property type="taxonomic scope" value="Archaea"/>
</dbReference>
<accession>F2L367</accession>
<evidence type="ECO:0000256" key="4">
    <source>
        <dbReference type="SAM" id="Phobius"/>
    </source>
</evidence>
<comment type="subcellular location">
    <subcellularLocation>
        <location evidence="1">Cell membrane</location>
        <topology evidence="1">Multi-pass membrane protein</topology>
    </subcellularLocation>
</comment>
<dbReference type="RefSeq" id="WP_013679262.1">
    <property type="nucleotide sequence ID" value="NC_015315.1"/>
</dbReference>
<dbReference type="PANTHER" id="PTHR43045:SF1">
    <property type="entry name" value="SHIKIMATE TRANSPORTER"/>
    <property type="match status" value="1"/>
</dbReference>
<gene>
    <name evidence="6" type="ordered locus">TUZN_0430</name>
</gene>
<feature type="transmembrane region" description="Helical" evidence="4">
    <location>
        <begin position="12"/>
        <end position="34"/>
    </location>
</feature>
<dbReference type="PANTHER" id="PTHR43045">
    <property type="entry name" value="SHIKIMATE TRANSPORTER"/>
    <property type="match status" value="1"/>
</dbReference>
<dbReference type="STRING" id="999630.TUZN_0430"/>
<feature type="transmembrane region" description="Helical" evidence="4">
    <location>
        <begin position="227"/>
        <end position="252"/>
    </location>
</feature>
<evidence type="ECO:0000256" key="3">
    <source>
        <dbReference type="ARBA" id="ARBA00022475"/>
    </source>
</evidence>
<dbReference type="EMBL" id="CP002590">
    <property type="protein sequence ID" value="AEA11926.1"/>
    <property type="molecule type" value="Genomic_DNA"/>
</dbReference>
<feature type="transmembrane region" description="Helical" evidence="4">
    <location>
        <begin position="372"/>
        <end position="395"/>
    </location>
</feature>
<dbReference type="HOGENOM" id="CLU_001265_39_5_2"/>
<evidence type="ECO:0000259" key="5">
    <source>
        <dbReference type="PROSITE" id="PS50850"/>
    </source>
</evidence>
<dbReference type="GO" id="GO:0022857">
    <property type="term" value="F:transmembrane transporter activity"/>
    <property type="evidence" value="ECO:0007669"/>
    <property type="project" value="InterPro"/>
</dbReference>
<evidence type="ECO:0000313" key="6">
    <source>
        <dbReference type="EMBL" id="AEA11926.1"/>
    </source>
</evidence>
<dbReference type="InterPro" id="IPR020846">
    <property type="entry name" value="MFS_dom"/>
</dbReference>
<feature type="transmembrane region" description="Helical" evidence="4">
    <location>
        <begin position="284"/>
        <end position="305"/>
    </location>
</feature>
<keyword evidence="7" id="KW-1185">Reference proteome</keyword>
<sequence length="430" mass="46113">MAEVSPRRYWSAAVSTMLIWGLEYYDIILFSSLATVFQKLFFPEKTQLLAAVTTWGAFAVTYLARPLGAVIFGHIGDRYGRRTSTVLDALAVGVAGLAIGLLPTYQDIGIAAPVALYLLRTVQGLGIGGEAGGGATWALELTPKNMRPYVNGVMYSGLSWAVFLTSAMTLWARSFFGAEGFTAVGWRVLYIVGVVPALIALAIRVFGSESREWLEAARRGKIVKAPIAKIWSYWINFVILILINLGLTLYYYGGSGYWTYIMPNIVAPKLGLSKDLAYSFSLELAMYGGLGAVVGELLSGFLISAVGVRRAFIPPSLGLLAVAPLAAYLAFSLNSYAVYASFAMGLFFGLAAAPQTLYFVELFPTEVRWTAVSLGWNINALLGPLGSLAALLLIMEAPASVVSIAIYGSLVALASALLTIAGALIRPRSY</sequence>
<reference key="2">
    <citation type="submission" date="2011-03" db="EMBL/GenBank/DDBJ databases">
        <title>Complete genome sequence of the thermoacidophilic crenarchaeon Thermoproteus uzoniensis 768-20.</title>
        <authorList>
            <person name="Mardanov A.V."/>
            <person name="Gumerov V.M."/>
            <person name="Beletsky A.V."/>
            <person name="Prokofeva M.I."/>
            <person name="Bonch-Osmolovskaya E.A."/>
            <person name="Ravin N.V."/>
            <person name="Skryabin K.G."/>
        </authorList>
    </citation>
    <scope>NUCLEOTIDE SEQUENCE</scope>
    <source>
        <strain>768-20</strain>
    </source>
</reference>
<dbReference type="SUPFAM" id="SSF103473">
    <property type="entry name" value="MFS general substrate transporter"/>
    <property type="match status" value="1"/>
</dbReference>
<dbReference type="AlphaFoldDB" id="F2L367"/>
<reference evidence="6 7" key="1">
    <citation type="journal article" date="2011" name="J. Bacteriol.">
        <title>Complete genome sequence of the thermoacidophilic crenarchaeon Thermoproteus uzoniensis 768-20.</title>
        <authorList>
            <person name="Mardanov A.V."/>
            <person name="Gumerov V.M."/>
            <person name="Beletsky A.V."/>
            <person name="Prokofeva M.I."/>
            <person name="Bonch-Osmolovskaya E.A."/>
            <person name="Ravin N.V."/>
            <person name="Skryabin K.G."/>
        </authorList>
    </citation>
    <scope>NUCLEOTIDE SEQUENCE [LARGE SCALE GENOMIC DNA]</scope>
    <source>
        <strain evidence="6 7">768-20</strain>
    </source>
</reference>
<feature type="transmembrane region" description="Helical" evidence="4">
    <location>
        <begin position="184"/>
        <end position="206"/>
    </location>
</feature>
<dbReference type="Pfam" id="PF07690">
    <property type="entry name" value="MFS_1"/>
    <property type="match status" value="1"/>
</dbReference>
<feature type="transmembrane region" description="Helical" evidence="4">
    <location>
        <begin position="312"/>
        <end position="331"/>
    </location>
</feature>
<feature type="domain" description="Major facilitator superfamily (MFS) profile" evidence="5">
    <location>
        <begin position="12"/>
        <end position="430"/>
    </location>
</feature>